<keyword evidence="3" id="KW-1185">Reference proteome</keyword>
<sequence length="356" mass="41353">MMIQPDGEPSKSGKMKGPRQRNCNYDSFIKQKDTILIIEYIHKFAQPEWNSKEKCFTTLNRFIRPSISCDHLIIELSESAVLLNEDNIMGNEEAFNAPLDHQHIPREIVKMMIKKWKVKSIGIKFVNVTHSVIVKNLVDQKNFFTKLKLNAPRSSVNKSDRQLERVDVDLSDSSKCATGITHDNSDWNHYKNLIANIRNEFPTNQISINFSHWMQKNQVDIQEVFNNILKTVFKEEPKNLNVVIRYHADAKSFSRMNPVTNQEELIEINPCSIWFKSRQLSFSVENHSIHCSVRDLSQNGNSFVEKKKVGRRYNIVDSQNNCIIHLDVFIDEKDATPFKNQMKKQPNSFLSKIVSL</sequence>
<organism evidence="3">
    <name type="scientific">Caenorhabditis remanei</name>
    <name type="common">Caenorhabditis vulgaris</name>
    <dbReference type="NCBI Taxonomy" id="31234"/>
    <lineage>
        <taxon>Eukaryota</taxon>
        <taxon>Metazoa</taxon>
        <taxon>Ecdysozoa</taxon>
        <taxon>Nematoda</taxon>
        <taxon>Chromadorea</taxon>
        <taxon>Rhabditida</taxon>
        <taxon>Rhabditina</taxon>
        <taxon>Rhabditomorpha</taxon>
        <taxon>Rhabditoidea</taxon>
        <taxon>Rhabditidae</taxon>
        <taxon>Peloderinae</taxon>
        <taxon>Caenorhabditis</taxon>
    </lineage>
</organism>
<proteinExistence type="predicted"/>
<feature type="region of interest" description="Disordered" evidence="1">
    <location>
        <begin position="1"/>
        <end position="21"/>
    </location>
</feature>
<reference evidence="2" key="1">
    <citation type="submission" date="2007-07" db="EMBL/GenBank/DDBJ databases">
        <title>PCAP assembly of the Caenorhabditis remanei genome.</title>
        <authorList>
            <consortium name="The Caenorhabditis remanei Sequencing Consortium"/>
            <person name="Wilson R.K."/>
        </authorList>
    </citation>
    <scope>NUCLEOTIDE SEQUENCE [LARGE SCALE GENOMIC DNA]</scope>
    <source>
        <strain evidence="2">PB4641</strain>
    </source>
</reference>
<dbReference type="HOGENOM" id="CLU_767774_0_0_1"/>
<evidence type="ECO:0000313" key="3">
    <source>
        <dbReference type="Proteomes" id="UP000008281"/>
    </source>
</evidence>
<dbReference type="InterPro" id="IPR009497">
    <property type="entry name" value="Regulator_protein_PHA-1"/>
</dbReference>
<dbReference type="EMBL" id="DS268409">
    <property type="protein sequence ID" value="EFO94814.1"/>
    <property type="molecule type" value="Genomic_DNA"/>
</dbReference>
<dbReference type="eggNOG" id="ENOG502TJPN">
    <property type="taxonomic scope" value="Eukaryota"/>
</dbReference>
<name>E3LIB5_CAERE</name>
<accession>E3LIB5</accession>
<protein>
    <submittedName>
        <fullName evidence="2">Uncharacterized protein</fullName>
    </submittedName>
</protein>
<evidence type="ECO:0000313" key="2">
    <source>
        <dbReference type="EMBL" id="EFO94814.1"/>
    </source>
</evidence>
<dbReference type="Proteomes" id="UP000008281">
    <property type="component" value="Unassembled WGS sequence"/>
</dbReference>
<dbReference type="Pfam" id="PF06542">
    <property type="entry name" value="PHA-1"/>
    <property type="match status" value="1"/>
</dbReference>
<gene>
    <name evidence="2" type="ORF">CRE_08926</name>
</gene>
<dbReference type="AlphaFoldDB" id="E3LIB5"/>
<dbReference type="InParanoid" id="E3LIB5"/>
<evidence type="ECO:0000256" key="1">
    <source>
        <dbReference type="SAM" id="MobiDB-lite"/>
    </source>
</evidence>